<name>A0ABW2U540_9BACT</name>
<organism evidence="1 2">
    <name type="scientific">Hymenobacter humi</name>
    <dbReference type="NCBI Taxonomy" id="1411620"/>
    <lineage>
        <taxon>Bacteria</taxon>
        <taxon>Pseudomonadati</taxon>
        <taxon>Bacteroidota</taxon>
        <taxon>Cytophagia</taxon>
        <taxon>Cytophagales</taxon>
        <taxon>Hymenobacteraceae</taxon>
        <taxon>Hymenobacter</taxon>
    </lineage>
</organism>
<accession>A0ABW2U540</accession>
<proteinExistence type="predicted"/>
<evidence type="ECO:0000313" key="1">
    <source>
        <dbReference type="EMBL" id="MFC7668525.1"/>
    </source>
</evidence>
<evidence type="ECO:0008006" key="3">
    <source>
        <dbReference type="Google" id="ProtNLM"/>
    </source>
</evidence>
<dbReference type="InterPro" id="IPR013783">
    <property type="entry name" value="Ig-like_fold"/>
</dbReference>
<reference evidence="2" key="1">
    <citation type="journal article" date="2019" name="Int. J. Syst. Evol. Microbiol.">
        <title>The Global Catalogue of Microorganisms (GCM) 10K type strain sequencing project: providing services to taxonomists for standard genome sequencing and annotation.</title>
        <authorList>
            <consortium name="The Broad Institute Genomics Platform"/>
            <consortium name="The Broad Institute Genome Sequencing Center for Infectious Disease"/>
            <person name="Wu L."/>
            <person name="Ma J."/>
        </authorList>
    </citation>
    <scope>NUCLEOTIDE SEQUENCE [LARGE SCALE GENOMIC DNA]</scope>
    <source>
        <strain evidence="2">JCM 19635</strain>
    </source>
</reference>
<sequence>MIPGGLEDPNVDCGTTYTYQVTAFQPGGGTSVSNTVSITTQSAVAPATPRLVASFNLRNVVE</sequence>
<comment type="caution">
    <text evidence="1">The sequence shown here is derived from an EMBL/GenBank/DDBJ whole genome shotgun (WGS) entry which is preliminary data.</text>
</comment>
<dbReference type="InterPro" id="IPR036116">
    <property type="entry name" value="FN3_sf"/>
</dbReference>
<protein>
    <recommendedName>
        <fullName evidence="3">Fibronectin type-III domain-containing protein</fullName>
    </recommendedName>
</protein>
<dbReference type="SUPFAM" id="SSF49265">
    <property type="entry name" value="Fibronectin type III"/>
    <property type="match status" value="1"/>
</dbReference>
<dbReference type="EMBL" id="JBHTEK010000001">
    <property type="protein sequence ID" value="MFC7668525.1"/>
    <property type="molecule type" value="Genomic_DNA"/>
</dbReference>
<dbReference type="RefSeq" id="WP_380203905.1">
    <property type="nucleotide sequence ID" value="NZ_JBHTEK010000001.1"/>
</dbReference>
<gene>
    <name evidence="1" type="ORF">ACFQT0_14935</name>
</gene>
<dbReference type="Proteomes" id="UP001596513">
    <property type="component" value="Unassembled WGS sequence"/>
</dbReference>
<evidence type="ECO:0000313" key="2">
    <source>
        <dbReference type="Proteomes" id="UP001596513"/>
    </source>
</evidence>
<dbReference type="Gene3D" id="2.60.40.10">
    <property type="entry name" value="Immunoglobulins"/>
    <property type="match status" value="1"/>
</dbReference>
<keyword evidence="2" id="KW-1185">Reference proteome</keyword>